<dbReference type="RefSeq" id="XP_046048308.1">
    <property type="nucleotide sequence ID" value="XM_046199532.1"/>
</dbReference>
<name>A0A9P9H195_FUSRE</name>
<protein>
    <recommendedName>
        <fullName evidence="4">Transforming acidic coiled-coil containing protein 3</fullName>
    </recommendedName>
</protein>
<dbReference type="Proteomes" id="UP000720189">
    <property type="component" value="Unassembled WGS sequence"/>
</dbReference>
<gene>
    <name evidence="2" type="ORF">BKA55DRAFT_690630</name>
</gene>
<comment type="caution">
    <text evidence="2">The sequence shown here is derived from an EMBL/GenBank/DDBJ whole genome shotgun (WGS) entry which is preliminary data.</text>
</comment>
<evidence type="ECO:0008006" key="4">
    <source>
        <dbReference type="Google" id="ProtNLM"/>
    </source>
</evidence>
<keyword evidence="1" id="KW-0732">Signal</keyword>
<sequence>MRSALFILGGITAIATTSAPPVASSTTSLIASPVATSIPVPVAPPVFAAVATPEDINTVIREVSSLASDIFFTASNIGGRGVEVQIIGNTYLRCRDMIEGVQQAFDKIGGRPEAPFSYEDQKGICSMFDLFGMDQSKLITMLVRDLESIARDGFIDHFGDCFNRLQPALAMFIEELTSYAPDCEFEMLRRKDQLEVGLSSALGRVLDYREGHAPDRIPLSLD</sequence>
<evidence type="ECO:0000313" key="3">
    <source>
        <dbReference type="Proteomes" id="UP000720189"/>
    </source>
</evidence>
<evidence type="ECO:0000256" key="1">
    <source>
        <dbReference type="SAM" id="SignalP"/>
    </source>
</evidence>
<dbReference type="AlphaFoldDB" id="A0A9P9H195"/>
<dbReference type="OrthoDB" id="5103655at2759"/>
<organism evidence="2 3">
    <name type="scientific">Fusarium redolens</name>
    <dbReference type="NCBI Taxonomy" id="48865"/>
    <lineage>
        <taxon>Eukaryota</taxon>
        <taxon>Fungi</taxon>
        <taxon>Dikarya</taxon>
        <taxon>Ascomycota</taxon>
        <taxon>Pezizomycotina</taxon>
        <taxon>Sordariomycetes</taxon>
        <taxon>Hypocreomycetidae</taxon>
        <taxon>Hypocreales</taxon>
        <taxon>Nectriaceae</taxon>
        <taxon>Fusarium</taxon>
        <taxon>Fusarium redolens species complex</taxon>
    </lineage>
</organism>
<dbReference type="EMBL" id="JAGMUX010000009">
    <property type="protein sequence ID" value="KAH7248513.1"/>
    <property type="molecule type" value="Genomic_DNA"/>
</dbReference>
<feature type="signal peptide" evidence="1">
    <location>
        <begin position="1"/>
        <end position="19"/>
    </location>
</feature>
<feature type="chain" id="PRO_5040286356" description="Transforming acidic coiled-coil containing protein 3" evidence="1">
    <location>
        <begin position="20"/>
        <end position="222"/>
    </location>
</feature>
<keyword evidence="3" id="KW-1185">Reference proteome</keyword>
<proteinExistence type="predicted"/>
<accession>A0A9P9H195</accession>
<evidence type="ECO:0000313" key="2">
    <source>
        <dbReference type="EMBL" id="KAH7248513.1"/>
    </source>
</evidence>
<dbReference type="GeneID" id="70229486"/>
<reference evidence="2" key="1">
    <citation type="journal article" date="2021" name="Nat. Commun.">
        <title>Genetic determinants of endophytism in the Arabidopsis root mycobiome.</title>
        <authorList>
            <person name="Mesny F."/>
            <person name="Miyauchi S."/>
            <person name="Thiergart T."/>
            <person name="Pickel B."/>
            <person name="Atanasova L."/>
            <person name="Karlsson M."/>
            <person name="Huettel B."/>
            <person name="Barry K.W."/>
            <person name="Haridas S."/>
            <person name="Chen C."/>
            <person name="Bauer D."/>
            <person name="Andreopoulos W."/>
            <person name="Pangilinan J."/>
            <person name="LaButti K."/>
            <person name="Riley R."/>
            <person name="Lipzen A."/>
            <person name="Clum A."/>
            <person name="Drula E."/>
            <person name="Henrissat B."/>
            <person name="Kohler A."/>
            <person name="Grigoriev I.V."/>
            <person name="Martin F.M."/>
            <person name="Hacquard S."/>
        </authorList>
    </citation>
    <scope>NUCLEOTIDE SEQUENCE</scope>
    <source>
        <strain evidence="2">MPI-CAGE-AT-0023</strain>
    </source>
</reference>